<keyword evidence="8" id="KW-0408">Iron</keyword>
<evidence type="ECO:0000256" key="12">
    <source>
        <dbReference type="RuleBase" id="RU000581"/>
    </source>
</evidence>
<dbReference type="FunCoup" id="A0A6P7GT83">
    <property type="interactions" value="70"/>
</dbReference>
<feature type="transmembrane region" description="Helical" evidence="13">
    <location>
        <begin position="187"/>
        <end position="209"/>
    </location>
</feature>
<dbReference type="PANTHER" id="PTHR11351:SF98">
    <property type="entry name" value="RE43130P"/>
    <property type="match status" value="1"/>
</dbReference>
<dbReference type="CDD" id="cd03505">
    <property type="entry name" value="Delta9-FADS-like"/>
    <property type="match status" value="1"/>
</dbReference>
<evidence type="ECO:0000259" key="14">
    <source>
        <dbReference type="Pfam" id="PF00487"/>
    </source>
</evidence>
<evidence type="ECO:0000256" key="2">
    <source>
        <dbReference type="ARBA" id="ARBA00009295"/>
    </source>
</evidence>
<evidence type="ECO:0000256" key="4">
    <source>
        <dbReference type="ARBA" id="ARBA00022692"/>
    </source>
</evidence>
<comment type="domain">
    <text evidence="12">The histidine box domains are involved in binding the catalytic metal ions.</text>
</comment>
<organism evidence="15">
    <name type="scientific">Diabrotica virgifera virgifera</name>
    <name type="common">western corn rootworm</name>
    <dbReference type="NCBI Taxonomy" id="50390"/>
    <lineage>
        <taxon>Eukaryota</taxon>
        <taxon>Metazoa</taxon>
        <taxon>Ecdysozoa</taxon>
        <taxon>Arthropoda</taxon>
        <taxon>Hexapoda</taxon>
        <taxon>Insecta</taxon>
        <taxon>Pterygota</taxon>
        <taxon>Neoptera</taxon>
        <taxon>Endopterygota</taxon>
        <taxon>Coleoptera</taxon>
        <taxon>Polyphaga</taxon>
        <taxon>Cucujiformia</taxon>
        <taxon>Chrysomeloidea</taxon>
        <taxon>Chrysomelidae</taxon>
        <taxon>Galerucinae</taxon>
        <taxon>Diabroticina</taxon>
        <taxon>Diabroticites</taxon>
        <taxon>Diabrotica</taxon>
    </lineage>
</organism>
<keyword evidence="11 12" id="KW-0275">Fatty acid biosynthesis</keyword>
<proteinExistence type="inferred from homology"/>
<dbReference type="RefSeq" id="XP_028152719.1">
    <property type="nucleotide sequence ID" value="XM_028296918.1"/>
</dbReference>
<comment type="cofactor">
    <cofactor evidence="12">
        <name>Fe(2+)</name>
        <dbReference type="ChEBI" id="CHEBI:29033"/>
    </cofactor>
</comment>
<dbReference type="Pfam" id="PF00487">
    <property type="entry name" value="FA_desaturase"/>
    <property type="match status" value="1"/>
</dbReference>
<comment type="subcellular location">
    <subcellularLocation>
        <location evidence="1">Membrane</location>
        <topology evidence="1">Multi-pass membrane protein</topology>
    </subcellularLocation>
</comment>
<evidence type="ECO:0000256" key="13">
    <source>
        <dbReference type="SAM" id="Phobius"/>
    </source>
</evidence>
<reference evidence="15" key="1">
    <citation type="submission" date="2025-08" db="UniProtKB">
        <authorList>
            <consortium name="RefSeq"/>
        </authorList>
    </citation>
    <scope>IDENTIFICATION</scope>
    <source>
        <tissue evidence="15">Whole insect</tissue>
    </source>
</reference>
<sequence>MPPLRDDPVLHHREIPTNNVSAQLPEKQKKRNGYFEQDLVLPNVSVYIILHALTIYGFYRITTTEVKGSAILFSTFIGMLAILGVTAGAHRLWAHRTYKAKLPLRVFLMLLQTAALQNDLFIWVRDHRMHHKYTDTNADPHNSNRGFFFCHVGWLLMKKHPDVINKGKNIDMSDVANDPVVKFQRKYYTLLILALTFILPTIAMVHFFHETTVNALLICIGKLVLTLNGTWCVNSFAHMYGWRPFDSSINPVENLTVSIVGLGEGWHNYHHTFPWDYKAAELGNYRANLTTAFLDLMAYLGQAYDLKTVSPEMIKKRAARTGDGSYNFDKVPLENGNAKEHHNFHEDCVWGWDDKDMKEEFKKATIQY</sequence>
<dbReference type="GO" id="GO:0005506">
    <property type="term" value="F:iron ion binding"/>
    <property type="evidence" value="ECO:0007669"/>
    <property type="project" value="TreeGrafter"/>
</dbReference>
<keyword evidence="3 12" id="KW-0444">Lipid biosynthesis</keyword>
<evidence type="ECO:0000256" key="3">
    <source>
        <dbReference type="ARBA" id="ARBA00022516"/>
    </source>
</evidence>
<keyword evidence="4 12" id="KW-0812">Transmembrane</keyword>
<dbReference type="InterPro" id="IPR015876">
    <property type="entry name" value="Acyl-CoA_DS"/>
</dbReference>
<dbReference type="GO" id="GO:0004768">
    <property type="term" value="F:stearoyl-CoA 9-desaturase activity"/>
    <property type="evidence" value="ECO:0007669"/>
    <property type="project" value="TreeGrafter"/>
</dbReference>
<feature type="transmembrane region" description="Helical" evidence="13">
    <location>
        <begin position="215"/>
        <end position="237"/>
    </location>
</feature>
<evidence type="ECO:0000256" key="7">
    <source>
        <dbReference type="ARBA" id="ARBA00023002"/>
    </source>
</evidence>
<dbReference type="InParanoid" id="A0A6P7GT83"/>
<feature type="domain" description="Fatty acid desaturase" evidence="14">
    <location>
        <begin position="72"/>
        <end position="274"/>
    </location>
</feature>
<dbReference type="PANTHER" id="PTHR11351">
    <property type="entry name" value="ACYL-COA DESATURASE"/>
    <property type="match status" value="1"/>
</dbReference>
<comment type="similarity">
    <text evidence="2 12">Belongs to the fatty acid desaturase type 1 family.</text>
</comment>
<dbReference type="GO" id="GO:0005789">
    <property type="term" value="C:endoplasmic reticulum membrane"/>
    <property type="evidence" value="ECO:0007669"/>
    <property type="project" value="TreeGrafter"/>
</dbReference>
<dbReference type="AlphaFoldDB" id="A0A6P7GT83"/>
<feature type="transmembrane region" description="Helical" evidence="13">
    <location>
        <begin position="106"/>
        <end position="124"/>
    </location>
</feature>
<dbReference type="InterPro" id="IPR005804">
    <property type="entry name" value="FA_desaturase_dom"/>
</dbReference>
<evidence type="ECO:0000256" key="9">
    <source>
        <dbReference type="ARBA" id="ARBA00023098"/>
    </source>
</evidence>
<protein>
    <submittedName>
        <fullName evidence="15">Acyl-CoA Delta(11) desaturase-like</fullName>
    </submittedName>
</protein>
<evidence type="ECO:0000256" key="5">
    <source>
        <dbReference type="ARBA" id="ARBA00022832"/>
    </source>
</evidence>
<evidence type="ECO:0000256" key="6">
    <source>
        <dbReference type="ARBA" id="ARBA00022989"/>
    </source>
</evidence>
<evidence type="ECO:0000256" key="10">
    <source>
        <dbReference type="ARBA" id="ARBA00023136"/>
    </source>
</evidence>
<name>A0A6P7GT83_DIAVI</name>
<evidence type="ECO:0000256" key="1">
    <source>
        <dbReference type="ARBA" id="ARBA00004141"/>
    </source>
</evidence>
<evidence type="ECO:0000256" key="11">
    <source>
        <dbReference type="ARBA" id="ARBA00023160"/>
    </source>
</evidence>
<keyword evidence="7 12" id="KW-0560">Oxidoreductase</keyword>
<feature type="transmembrane region" description="Helical" evidence="13">
    <location>
        <begin position="39"/>
        <end position="59"/>
    </location>
</feature>
<dbReference type="GO" id="GO:0006636">
    <property type="term" value="P:unsaturated fatty acid biosynthetic process"/>
    <property type="evidence" value="ECO:0007669"/>
    <property type="project" value="TreeGrafter"/>
</dbReference>
<evidence type="ECO:0000313" key="15">
    <source>
        <dbReference type="RefSeq" id="XP_028152719.1"/>
    </source>
</evidence>
<keyword evidence="5" id="KW-0276">Fatty acid metabolism</keyword>
<gene>
    <name evidence="15" type="primary">LOC114346132</name>
</gene>
<accession>A0A6P7GT83</accession>
<keyword evidence="6 13" id="KW-1133">Transmembrane helix</keyword>
<dbReference type="PRINTS" id="PR00075">
    <property type="entry name" value="FACDDSATRASE"/>
</dbReference>
<feature type="transmembrane region" description="Helical" evidence="13">
    <location>
        <begin position="71"/>
        <end position="94"/>
    </location>
</feature>
<keyword evidence="9" id="KW-0443">Lipid metabolism</keyword>
<keyword evidence="10 13" id="KW-0472">Membrane</keyword>
<evidence type="ECO:0000256" key="8">
    <source>
        <dbReference type="ARBA" id="ARBA00023004"/>
    </source>
</evidence>